<dbReference type="Gene3D" id="3.30.730.10">
    <property type="entry name" value="AP2/ERF domain"/>
    <property type="match status" value="1"/>
</dbReference>
<reference evidence="1 2" key="1">
    <citation type="journal article" date="2024" name="G3 (Bethesda)">
        <title>Genome assembly of Hibiscus sabdariffa L. provides insights into metabolisms of medicinal natural products.</title>
        <authorList>
            <person name="Kim T."/>
        </authorList>
    </citation>
    <scope>NUCLEOTIDE SEQUENCE [LARGE SCALE GENOMIC DNA]</scope>
    <source>
        <strain evidence="1">TK-2024</strain>
        <tissue evidence="1">Old leaves</tissue>
    </source>
</reference>
<dbReference type="EMBL" id="JBBPBM010000510">
    <property type="protein sequence ID" value="KAK8494674.1"/>
    <property type="molecule type" value="Genomic_DNA"/>
</dbReference>
<dbReference type="Pfam" id="PF00847">
    <property type="entry name" value="AP2"/>
    <property type="match status" value="1"/>
</dbReference>
<evidence type="ECO:0000313" key="1">
    <source>
        <dbReference type="EMBL" id="KAK8494674.1"/>
    </source>
</evidence>
<dbReference type="PRINTS" id="PR00367">
    <property type="entry name" value="ETHRSPELEMNT"/>
</dbReference>
<dbReference type="PANTHER" id="PTHR31190">
    <property type="entry name" value="DNA-BINDING DOMAIN"/>
    <property type="match status" value="1"/>
</dbReference>
<dbReference type="InterPro" id="IPR044808">
    <property type="entry name" value="ERF_plant"/>
</dbReference>
<dbReference type="InterPro" id="IPR016177">
    <property type="entry name" value="DNA-bd_dom_sf"/>
</dbReference>
<dbReference type="CDD" id="cd00018">
    <property type="entry name" value="AP2"/>
    <property type="match status" value="1"/>
</dbReference>
<accession>A0ABR2ANC1</accession>
<dbReference type="PROSITE" id="PS51032">
    <property type="entry name" value="AP2_ERF"/>
    <property type="match status" value="1"/>
</dbReference>
<proteinExistence type="predicted"/>
<keyword evidence="2" id="KW-1185">Reference proteome</keyword>
<protein>
    <submittedName>
        <fullName evidence="1">Uncharacterized protein</fullName>
    </submittedName>
</protein>
<name>A0ABR2ANC1_9ROSI</name>
<dbReference type="InterPro" id="IPR001471">
    <property type="entry name" value="AP2/ERF_dom"/>
</dbReference>
<organism evidence="1 2">
    <name type="scientific">Hibiscus sabdariffa</name>
    <name type="common">roselle</name>
    <dbReference type="NCBI Taxonomy" id="183260"/>
    <lineage>
        <taxon>Eukaryota</taxon>
        <taxon>Viridiplantae</taxon>
        <taxon>Streptophyta</taxon>
        <taxon>Embryophyta</taxon>
        <taxon>Tracheophyta</taxon>
        <taxon>Spermatophyta</taxon>
        <taxon>Magnoliopsida</taxon>
        <taxon>eudicotyledons</taxon>
        <taxon>Gunneridae</taxon>
        <taxon>Pentapetalae</taxon>
        <taxon>rosids</taxon>
        <taxon>malvids</taxon>
        <taxon>Malvales</taxon>
        <taxon>Malvaceae</taxon>
        <taxon>Malvoideae</taxon>
        <taxon>Hibiscus</taxon>
    </lineage>
</organism>
<dbReference type="PANTHER" id="PTHR31190:SF473">
    <property type="entry name" value="OS05G0437100 PROTEIN"/>
    <property type="match status" value="1"/>
</dbReference>
<dbReference type="Proteomes" id="UP001472677">
    <property type="component" value="Unassembled WGS sequence"/>
</dbReference>
<sequence>MDTASPLSRAREHEIMVSALLHVINGTEPATSVSVFDSNATCPLTTIDSISPPGPGHQQRVPVPTRSKRYRGVRHRPWGKWAAEIRNPKLAVRVWLGTFETAEAAARAYDRAAIQFRGDKAKTNFPSSDYTMEQENEIEKKTDGEQGKEKEKSNGEKGESSKENEEAWEIFSEEELRELMMMV</sequence>
<dbReference type="SMART" id="SM00380">
    <property type="entry name" value="AP2"/>
    <property type="match status" value="1"/>
</dbReference>
<dbReference type="InterPro" id="IPR036955">
    <property type="entry name" value="AP2/ERF_dom_sf"/>
</dbReference>
<gene>
    <name evidence="1" type="ORF">V6N12_037487</name>
</gene>
<evidence type="ECO:0000313" key="2">
    <source>
        <dbReference type="Proteomes" id="UP001472677"/>
    </source>
</evidence>
<dbReference type="SUPFAM" id="SSF54171">
    <property type="entry name" value="DNA-binding domain"/>
    <property type="match status" value="1"/>
</dbReference>
<comment type="caution">
    <text evidence="1">The sequence shown here is derived from an EMBL/GenBank/DDBJ whole genome shotgun (WGS) entry which is preliminary data.</text>
</comment>